<keyword evidence="3" id="KW-0812">Transmembrane</keyword>
<evidence type="ECO:0000256" key="3">
    <source>
        <dbReference type="ARBA" id="ARBA00022692"/>
    </source>
</evidence>
<keyword evidence="9" id="KW-0472">Membrane</keyword>
<proteinExistence type="predicted"/>
<keyword evidence="10" id="KW-0675">Receptor</keyword>
<dbReference type="PROSITE" id="PS51257">
    <property type="entry name" value="PROKAR_LIPOPROTEIN"/>
    <property type="match status" value="1"/>
</dbReference>
<dbReference type="PANTHER" id="PTHR48057:SF26">
    <property type="entry name" value="LRR RECEPTOR-LIKE KINASE"/>
    <property type="match status" value="1"/>
</dbReference>
<evidence type="ECO:0000256" key="4">
    <source>
        <dbReference type="ARBA" id="ARBA00022729"/>
    </source>
</evidence>
<keyword evidence="4 12" id="KW-0732">Signal</keyword>
<reference evidence="14" key="1">
    <citation type="journal article" date="2013" name="Genome Biol.">
        <title>Reference genomes and transcriptomes of Nicotiana sylvestris and Nicotiana tomentosiformis.</title>
        <authorList>
            <person name="Sierro N."/>
            <person name="Battey J.N."/>
            <person name="Ouadi S."/>
            <person name="Bovet L."/>
            <person name="Goepfert S."/>
            <person name="Bakaher N."/>
            <person name="Peitsch M.C."/>
            <person name="Ivanov N.V."/>
        </authorList>
    </citation>
    <scope>NUCLEOTIDE SEQUENCE [LARGE SCALE GENOMIC DNA]</scope>
</reference>
<dbReference type="SUPFAM" id="SSF52058">
    <property type="entry name" value="L domain-like"/>
    <property type="match status" value="1"/>
</dbReference>
<evidence type="ECO:0000256" key="9">
    <source>
        <dbReference type="ARBA" id="ARBA00023136"/>
    </source>
</evidence>
<evidence type="ECO:0000256" key="8">
    <source>
        <dbReference type="ARBA" id="ARBA00022989"/>
    </source>
</evidence>
<keyword evidence="8" id="KW-1133">Transmembrane helix</keyword>
<dbReference type="Gene3D" id="3.80.10.10">
    <property type="entry name" value="Ribonuclease Inhibitor"/>
    <property type="match status" value="3"/>
</dbReference>
<dbReference type="Pfam" id="PF00560">
    <property type="entry name" value="LRR_1"/>
    <property type="match status" value="6"/>
</dbReference>
<dbReference type="AlphaFoldDB" id="A0A1U7X3H3"/>
<dbReference type="Pfam" id="PF08263">
    <property type="entry name" value="LRRNT_2"/>
    <property type="match status" value="1"/>
</dbReference>
<dbReference type="RefSeq" id="XP_009785408.1">
    <property type="nucleotide sequence ID" value="XM_009787106.1"/>
</dbReference>
<dbReference type="InterPro" id="IPR013210">
    <property type="entry name" value="LRR_N_plant-typ"/>
</dbReference>
<evidence type="ECO:0000313" key="16">
    <source>
        <dbReference type="RefSeq" id="XP_009785638.1"/>
    </source>
</evidence>
<dbReference type="GO" id="GO:0005524">
    <property type="term" value="F:ATP binding"/>
    <property type="evidence" value="ECO:0007669"/>
    <property type="project" value="UniProtKB-KW"/>
</dbReference>
<name>A0A1U7X3H3_NICSY</name>
<dbReference type="OrthoDB" id="1743210at2759"/>
<keyword evidence="14" id="KW-1185">Reference proteome</keyword>
<evidence type="ECO:0000256" key="1">
    <source>
        <dbReference type="ARBA" id="ARBA00004479"/>
    </source>
</evidence>
<evidence type="ECO:0000256" key="6">
    <source>
        <dbReference type="ARBA" id="ARBA00022741"/>
    </source>
</evidence>
<comment type="subcellular location">
    <subcellularLocation>
        <location evidence="1">Membrane</location>
        <topology evidence="1">Single-pass type I membrane protein</topology>
    </subcellularLocation>
</comment>
<evidence type="ECO:0000256" key="11">
    <source>
        <dbReference type="ARBA" id="ARBA00023180"/>
    </source>
</evidence>
<evidence type="ECO:0000313" key="15">
    <source>
        <dbReference type="RefSeq" id="XP_009785408.1"/>
    </source>
</evidence>
<keyword evidence="6" id="KW-0547">Nucleotide-binding</keyword>
<feature type="domain" description="Leucine-rich repeat-containing N-terminal plant-type" evidence="13">
    <location>
        <begin position="27"/>
        <end position="67"/>
    </location>
</feature>
<evidence type="ECO:0000256" key="5">
    <source>
        <dbReference type="ARBA" id="ARBA00022737"/>
    </source>
</evidence>
<evidence type="ECO:0000256" key="12">
    <source>
        <dbReference type="SAM" id="SignalP"/>
    </source>
</evidence>
<protein>
    <submittedName>
        <fullName evidence="15 16">LRR receptor-like serine/threonine-protein kinase FLS2</fullName>
    </submittedName>
</protein>
<evidence type="ECO:0000313" key="14">
    <source>
        <dbReference type="Proteomes" id="UP000189701"/>
    </source>
</evidence>
<feature type="non-terminal residue" evidence="15">
    <location>
        <position position="303"/>
    </location>
</feature>
<dbReference type="InterPro" id="IPR001611">
    <property type="entry name" value="Leu-rich_rpt"/>
</dbReference>
<dbReference type="STRING" id="4096.A0A1U7X3H3"/>
<sequence length="303" mass="33750">MEKTFLLAFLLISLHIIATSCLAMNISTDQSSLLALKSHITSDPYRILSTNWSSSSTSICNWIGITCGSRHQRVTVLNISDMGLTGTIPPQLGNLSFLVSLDLSYNNFQGELPPEFTHLRRLRAIDLSFNFLSGQIPQLLGDLDDLRMLSLENNSFNGFIPSSISKMKNLEFLNLKYNNLEGNIPIEIATLQRLKQFSLGYNKLNGSNVLSMSNISSTLEILDLRNASLIGDFPSDLCRRLPRLQKLGLSSNMLSGELPRSISECSELQVLLLFQNNIVGTIPREVGNLLLLQYLDLGQNRLE</sequence>
<dbReference type="Proteomes" id="UP000189701">
    <property type="component" value="Unplaced"/>
</dbReference>
<keyword evidence="5" id="KW-0677">Repeat</keyword>
<reference evidence="15 16" key="2">
    <citation type="submission" date="2025-04" db="UniProtKB">
        <authorList>
            <consortium name="RefSeq"/>
        </authorList>
    </citation>
    <scope>IDENTIFICATION</scope>
    <source>
        <tissue evidence="15 16">Leaf</tissue>
    </source>
</reference>
<organism evidence="14 15">
    <name type="scientific">Nicotiana sylvestris</name>
    <name type="common">Wood tobacco</name>
    <name type="synonym">South American tobacco</name>
    <dbReference type="NCBI Taxonomy" id="4096"/>
    <lineage>
        <taxon>Eukaryota</taxon>
        <taxon>Viridiplantae</taxon>
        <taxon>Streptophyta</taxon>
        <taxon>Embryophyta</taxon>
        <taxon>Tracheophyta</taxon>
        <taxon>Spermatophyta</taxon>
        <taxon>Magnoliopsida</taxon>
        <taxon>eudicotyledons</taxon>
        <taxon>Gunneridae</taxon>
        <taxon>Pentapetalae</taxon>
        <taxon>asterids</taxon>
        <taxon>lamiids</taxon>
        <taxon>Solanales</taxon>
        <taxon>Solanaceae</taxon>
        <taxon>Nicotianoideae</taxon>
        <taxon>Nicotianeae</taxon>
        <taxon>Nicotiana</taxon>
    </lineage>
</organism>
<dbReference type="GO" id="GO:0016020">
    <property type="term" value="C:membrane"/>
    <property type="evidence" value="ECO:0007669"/>
    <property type="project" value="UniProtKB-SubCell"/>
</dbReference>
<keyword evidence="11" id="KW-0325">Glycoprotein</keyword>
<dbReference type="PANTHER" id="PTHR48057">
    <property type="entry name" value="LEUCINE-RICH REPEAT SERINE/THREONINE-PROTEIN KINASE 1"/>
    <property type="match status" value="1"/>
</dbReference>
<feature type="signal peptide" evidence="12">
    <location>
        <begin position="1"/>
        <end position="23"/>
    </location>
</feature>
<evidence type="ECO:0000256" key="2">
    <source>
        <dbReference type="ARBA" id="ARBA00022614"/>
    </source>
</evidence>
<dbReference type="InterPro" id="IPR032675">
    <property type="entry name" value="LRR_dom_sf"/>
</dbReference>
<evidence type="ECO:0000259" key="13">
    <source>
        <dbReference type="Pfam" id="PF08263"/>
    </source>
</evidence>
<dbReference type="FunFam" id="3.80.10.10:FF:000101">
    <property type="entry name" value="LRR receptor-like serine/threonine-protein kinase ERECTA"/>
    <property type="match status" value="1"/>
</dbReference>
<gene>
    <name evidence="15" type="primary">LOC104233676</name>
    <name evidence="16" type="synonym">LOC104233874</name>
</gene>
<keyword evidence="2" id="KW-0433">Leucine-rich repeat</keyword>
<dbReference type="InterPro" id="IPR052595">
    <property type="entry name" value="LRRC69/RLP"/>
</dbReference>
<dbReference type="eggNOG" id="ENOG502QPYS">
    <property type="taxonomic scope" value="Eukaryota"/>
</dbReference>
<keyword evidence="7" id="KW-0067">ATP-binding</keyword>
<evidence type="ECO:0000256" key="7">
    <source>
        <dbReference type="ARBA" id="ARBA00022840"/>
    </source>
</evidence>
<accession>A0A1U7X3H3</accession>
<evidence type="ECO:0000256" key="10">
    <source>
        <dbReference type="ARBA" id="ARBA00023170"/>
    </source>
</evidence>
<feature type="chain" id="PRO_5010665151" evidence="12">
    <location>
        <begin position="24"/>
        <end position="303"/>
    </location>
</feature>
<dbReference type="RefSeq" id="XP_009785638.1">
    <property type="nucleotide sequence ID" value="XM_009787336.1"/>
</dbReference>